<feature type="active site" description="Proton acceptor" evidence="10 12">
    <location>
        <position position="31"/>
    </location>
</feature>
<evidence type="ECO:0000256" key="12">
    <source>
        <dbReference type="PIRSR" id="PIRSR001461-1"/>
    </source>
</evidence>
<dbReference type="Gene3D" id="3.20.20.70">
    <property type="entry name" value="Aldolase class I"/>
    <property type="match status" value="1"/>
</dbReference>
<dbReference type="PROSITE" id="PS01085">
    <property type="entry name" value="RIBUL_P_3_EPIMER_1"/>
    <property type="match status" value="1"/>
</dbReference>
<name>A0A538T8M2_UNCEI</name>
<feature type="binding site" evidence="10">
    <location>
        <begin position="171"/>
        <end position="173"/>
    </location>
    <ligand>
        <name>substrate</name>
    </ligand>
</feature>
<feature type="binding site" evidence="10 13">
    <location>
        <position position="31"/>
    </location>
    <ligand>
        <name>a divalent metal cation</name>
        <dbReference type="ChEBI" id="CHEBI:60240"/>
    </ligand>
</feature>
<dbReference type="GO" id="GO:0006098">
    <property type="term" value="P:pentose-phosphate shunt"/>
    <property type="evidence" value="ECO:0007669"/>
    <property type="project" value="UniProtKB-UniRule"/>
</dbReference>
<dbReference type="HAMAP" id="MF_02227">
    <property type="entry name" value="RPE"/>
    <property type="match status" value="1"/>
</dbReference>
<feature type="binding site" evidence="10 13">
    <location>
        <position position="171"/>
    </location>
    <ligand>
        <name>a divalent metal cation</name>
        <dbReference type="ChEBI" id="CHEBI:60240"/>
    </ligand>
</feature>
<keyword evidence="13" id="KW-0464">Manganese</keyword>
<keyword evidence="8 10" id="KW-0479">Metal-binding</keyword>
<dbReference type="NCBIfam" id="TIGR01163">
    <property type="entry name" value="rpe"/>
    <property type="match status" value="1"/>
</dbReference>
<dbReference type="NCBIfam" id="NF004076">
    <property type="entry name" value="PRK05581.1-4"/>
    <property type="match status" value="1"/>
</dbReference>
<dbReference type="EMBL" id="VBOW01000018">
    <property type="protein sequence ID" value="TMQ59986.1"/>
    <property type="molecule type" value="Genomic_DNA"/>
</dbReference>
<comment type="cofactor">
    <cofactor evidence="10 13">
        <name>a divalent metal cation</name>
        <dbReference type="ChEBI" id="CHEBI:60240"/>
    </cofactor>
    <text evidence="10 13">Binds 1 divalent metal cation per subunit.</text>
</comment>
<dbReference type="InterPro" id="IPR026019">
    <property type="entry name" value="Ribul_P_3_epim"/>
</dbReference>
<dbReference type="GO" id="GO:0019323">
    <property type="term" value="P:pentose catabolic process"/>
    <property type="evidence" value="ECO:0007669"/>
    <property type="project" value="UniProtKB-UniRule"/>
</dbReference>
<comment type="pathway">
    <text evidence="10">Carbohydrate degradation.</text>
</comment>
<comment type="similarity">
    <text evidence="6 10 11">Belongs to the ribulose-phosphate 3-epimerase family.</text>
</comment>
<evidence type="ECO:0000256" key="8">
    <source>
        <dbReference type="ARBA" id="ARBA00022723"/>
    </source>
</evidence>
<comment type="cofactor">
    <cofactor evidence="5">
        <name>Fe(2+)</name>
        <dbReference type="ChEBI" id="CHEBI:29033"/>
    </cofactor>
</comment>
<dbReference type="CDD" id="cd00429">
    <property type="entry name" value="RPE"/>
    <property type="match status" value="1"/>
</dbReference>
<organism evidence="15 16">
    <name type="scientific">Eiseniibacteriota bacterium</name>
    <dbReference type="NCBI Taxonomy" id="2212470"/>
    <lineage>
        <taxon>Bacteria</taxon>
        <taxon>Candidatus Eiseniibacteriota</taxon>
    </lineage>
</organism>
<sequence>MCPSILSADFSRLGEEVERVARAGADFLHVDVMDGQFVPNLTFGPILVQAMRRLTPLPLDVHLMVVDPLRFLDDFAAAGADHLILHVETVEDPALAARLIRARGLRVGLAIKPETPLPWLLRALSGCDIALVMTVEPGQGGQPFLDGSEERIAAVRAAIEDGSLDCLLGVDGGINPSTARRAARAGADTFIAGHSIFRTPDPVAALQALRRSVETA</sequence>
<comment type="function">
    <text evidence="10">Catalyzes the reversible epimerization of D-ribulose 5-phosphate to D-xylulose 5-phosphate.</text>
</comment>
<feature type="binding site" evidence="14">
    <location>
        <begin position="138"/>
        <end position="141"/>
    </location>
    <ligand>
        <name>substrate</name>
    </ligand>
</feature>
<evidence type="ECO:0000256" key="2">
    <source>
        <dbReference type="ARBA" id="ARBA00001936"/>
    </source>
</evidence>
<evidence type="ECO:0000256" key="9">
    <source>
        <dbReference type="ARBA" id="ARBA00023235"/>
    </source>
</evidence>
<feature type="active site" description="Proton donor" evidence="10 12">
    <location>
        <position position="171"/>
    </location>
</feature>
<proteinExistence type="inferred from homology"/>
<feature type="binding site" evidence="10 13">
    <location>
        <position position="29"/>
    </location>
    <ligand>
        <name>a divalent metal cation</name>
        <dbReference type="ChEBI" id="CHEBI:60240"/>
    </ligand>
</feature>
<accession>A0A538T8M2</accession>
<dbReference type="AlphaFoldDB" id="A0A538T8M2"/>
<evidence type="ECO:0000256" key="14">
    <source>
        <dbReference type="PIRSR" id="PIRSR001461-3"/>
    </source>
</evidence>
<comment type="cofactor">
    <cofactor evidence="3">
        <name>Co(2+)</name>
        <dbReference type="ChEBI" id="CHEBI:48828"/>
    </cofactor>
</comment>
<evidence type="ECO:0000256" key="1">
    <source>
        <dbReference type="ARBA" id="ARBA00001782"/>
    </source>
</evidence>
<evidence type="ECO:0000313" key="15">
    <source>
        <dbReference type="EMBL" id="TMQ59986.1"/>
    </source>
</evidence>
<comment type="catalytic activity">
    <reaction evidence="1 10 11">
        <text>D-ribulose 5-phosphate = D-xylulose 5-phosphate</text>
        <dbReference type="Rhea" id="RHEA:13677"/>
        <dbReference type="ChEBI" id="CHEBI:57737"/>
        <dbReference type="ChEBI" id="CHEBI:58121"/>
        <dbReference type="EC" id="5.1.3.1"/>
    </reaction>
</comment>
<dbReference type="GO" id="GO:0046872">
    <property type="term" value="F:metal ion binding"/>
    <property type="evidence" value="ECO:0007669"/>
    <property type="project" value="UniProtKB-UniRule"/>
</dbReference>
<comment type="cofactor">
    <cofactor evidence="4">
        <name>Zn(2+)</name>
        <dbReference type="ChEBI" id="CHEBI:29105"/>
    </cofactor>
</comment>
<dbReference type="InterPro" id="IPR000056">
    <property type="entry name" value="Ribul_P_3_epim-like"/>
</dbReference>
<comment type="caution">
    <text evidence="10">Lacks conserved residue(s) required for the propagation of feature annotation.</text>
</comment>
<dbReference type="Pfam" id="PF00834">
    <property type="entry name" value="Ribul_P_3_epim"/>
    <property type="match status" value="1"/>
</dbReference>
<feature type="binding site" evidence="10 13">
    <location>
        <position position="62"/>
    </location>
    <ligand>
        <name>a divalent metal cation</name>
        <dbReference type="ChEBI" id="CHEBI:60240"/>
    </ligand>
</feature>
<keyword evidence="9 10" id="KW-0413">Isomerase</keyword>
<feature type="binding site" evidence="10 14">
    <location>
        <position position="4"/>
    </location>
    <ligand>
        <name>substrate</name>
    </ligand>
</feature>
<evidence type="ECO:0000256" key="5">
    <source>
        <dbReference type="ARBA" id="ARBA00001954"/>
    </source>
</evidence>
<reference evidence="15 16" key="1">
    <citation type="journal article" date="2019" name="Nat. Microbiol.">
        <title>Mediterranean grassland soil C-N compound turnover is dependent on rainfall and depth, and is mediated by genomically divergent microorganisms.</title>
        <authorList>
            <person name="Diamond S."/>
            <person name="Andeer P.F."/>
            <person name="Li Z."/>
            <person name="Crits-Christoph A."/>
            <person name="Burstein D."/>
            <person name="Anantharaman K."/>
            <person name="Lane K.R."/>
            <person name="Thomas B.C."/>
            <person name="Pan C."/>
            <person name="Northen T.R."/>
            <person name="Banfield J.F."/>
        </authorList>
    </citation>
    <scope>NUCLEOTIDE SEQUENCE [LARGE SCALE GENOMIC DNA]</scope>
    <source>
        <strain evidence="15">WS_6</strain>
    </source>
</reference>
<protein>
    <recommendedName>
        <fullName evidence="7 10">Ribulose-phosphate 3-epimerase</fullName>
        <ecNumber evidence="7 10">5.1.3.1</ecNumber>
    </recommendedName>
</protein>
<dbReference type="PANTHER" id="PTHR11749">
    <property type="entry name" value="RIBULOSE-5-PHOSPHATE-3-EPIMERASE"/>
    <property type="match status" value="1"/>
</dbReference>
<keyword evidence="13" id="KW-0170">Cobalt</keyword>
<comment type="caution">
    <text evidence="15">The sequence shown here is derived from an EMBL/GenBank/DDBJ whole genome shotgun (WGS) entry which is preliminary data.</text>
</comment>
<feature type="binding site" evidence="14">
    <location>
        <position position="173"/>
    </location>
    <ligand>
        <name>substrate</name>
    </ligand>
</feature>
<dbReference type="GO" id="GO:0004750">
    <property type="term" value="F:D-ribulose-phosphate 3-epimerase activity"/>
    <property type="evidence" value="ECO:0007669"/>
    <property type="project" value="UniProtKB-UniRule"/>
</dbReference>
<dbReference type="FunFam" id="3.20.20.70:FF:000004">
    <property type="entry name" value="Ribulose-phosphate 3-epimerase"/>
    <property type="match status" value="1"/>
</dbReference>
<keyword evidence="10 11" id="KW-0119">Carbohydrate metabolism</keyword>
<dbReference type="GO" id="GO:0005737">
    <property type="term" value="C:cytoplasm"/>
    <property type="evidence" value="ECO:0007669"/>
    <property type="project" value="UniProtKB-ARBA"/>
</dbReference>
<dbReference type="PIRSF" id="PIRSF001461">
    <property type="entry name" value="RPE"/>
    <property type="match status" value="1"/>
</dbReference>
<evidence type="ECO:0000256" key="7">
    <source>
        <dbReference type="ARBA" id="ARBA00013188"/>
    </source>
</evidence>
<evidence type="ECO:0000256" key="13">
    <source>
        <dbReference type="PIRSR" id="PIRSR001461-2"/>
    </source>
</evidence>
<dbReference type="EC" id="5.1.3.1" evidence="7 10"/>
<evidence type="ECO:0000313" key="16">
    <source>
        <dbReference type="Proteomes" id="UP000316852"/>
    </source>
</evidence>
<dbReference type="InterPro" id="IPR011060">
    <property type="entry name" value="RibuloseP-bd_barrel"/>
</dbReference>
<evidence type="ECO:0000256" key="4">
    <source>
        <dbReference type="ARBA" id="ARBA00001947"/>
    </source>
</evidence>
<keyword evidence="13" id="KW-0862">Zinc</keyword>
<feature type="binding site" evidence="10 14">
    <location>
        <position position="62"/>
    </location>
    <ligand>
        <name>substrate</name>
    </ligand>
</feature>
<evidence type="ECO:0000256" key="10">
    <source>
        <dbReference type="HAMAP-Rule" id="MF_02227"/>
    </source>
</evidence>
<dbReference type="PROSITE" id="PS01086">
    <property type="entry name" value="RIBUL_P_3_EPIMER_2"/>
    <property type="match status" value="1"/>
</dbReference>
<dbReference type="InterPro" id="IPR013785">
    <property type="entry name" value="Aldolase_TIM"/>
</dbReference>
<evidence type="ECO:0000256" key="11">
    <source>
        <dbReference type="PIRNR" id="PIRNR001461"/>
    </source>
</evidence>
<dbReference type="SUPFAM" id="SSF51366">
    <property type="entry name" value="Ribulose-phoshate binding barrel"/>
    <property type="match status" value="1"/>
</dbReference>
<dbReference type="Proteomes" id="UP000316852">
    <property type="component" value="Unassembled WGS sequence"/>
</dbReference>
<evidence type="ECO:0000256" key="6">
    <source>
        <dbReference type="ARBA" id="ARBA00009541"/>
    </source>
</evidence>
<gene>
    <name evidence="10 15" type="primary">rpe</name>
    <name evidence="15" type="ORF">E6K76_03185</name>
</gene>
<comment type="cofactor">
    <cofactor evidence="2">
        <name>Mn(2+)</name>
        <dbReference type="ChEBI" id="CHEBI:29035"/>
    </cofactor>
</comment>
<evidence type="ECO:0000256" key="3">
    <source>
        <dbReference type="ARBA" id="ARBA00001941"/>
    </source>
</evidence>